<evidence type="ECO:0000259" key="2">
    <source>
        <dbReference type="Pfam" id="PF13690"/>
    </source>
</evidence>
<sequence>MAVKFFGQFLLEQRAVKQEDLLKAIELQETTNLKFGATALAMGLISLTAFERVHDAQRLEDLKFGDMAIKLGILTEEQVNQVLIRQKNNHLYIGEALVRIGALSSEELKHYLDAFKEDQAPYVVDRIVVPAGLPHPQVWEICADLTFKLLLRVAGLSTRPSVSQISDTLGPVFLVAVMPFKGTVQGRYALGVTEATRLAIAKAILKEDSVDGESEEVLNDTVLEFVNIVCGNIAAKAAQLGVSFEIDPPYTHFASAGPLAAVAGERILTFPIHVADGDPICLALFIHG</sequence>
<dbReference type="EMBL" id="VJVV01000005">
    <property type="protein sequence ID" value="TRO81947.1"/>
    <property type="molecule type" value="Genomic_DNA"/>
</dbReference>
<dbReference type="OrthoDB" id="5614404at2"/>
<proteinExistence type="predicted"/>
<dbReference type="RefSeq" id="WP_092057774.1">
    <property type="nucleotide sequence ID" value="NZ_FOJJ01000037.1"/>
</dbReference>
<feature type="domain" description="Chemotaxis phosphatase CheX-like" evidence="2">
    <location>
        <begin position="175"/>
        <end position="272"/>
    </location>
</feature>
<reference evidence="3 4" key="1">
    <citation type="submission" date="2019-07" db="EMBL/GenBank/DDBJ databases">
        <title>Insights of Desulfuromonas acetexigens electromicrobiology.</title>
        <authorList>
            <person name="Katuri K."/>
            <person name="Sapireddy V."/>
            <person name="Shaw D.R."/>
            <person name="Saikaly P."/>
        </authorList>
    </citation>
    <scope>NUCLEOTIDE SEQUENCE [LARGE SCALE GENOMIC DNA]</scope>
    <source>
        <strain evidence="3 4">2873</strain>
    </source>
</reference>
<keyword evidence="1" id="KW-0145">Chemotaxis</keyword>
<comment type="caution">
    <text evidence="3">The sequence shown here is derived from an EMBL/GenBank/DDBJ whole genome shotgun (WGS) entry which is preliminary data.</text>
</comment>
<keyword evidence="4" id="KW-1185">Reference proteome</keyword>
<dbReference type="Gene3D" id="3.40.1550.10">
    <property type="entry name" value="CheC-like"/>
    <property type="match status" value="1"/>
</dbReference>
<dbReference type="InterPro" id="IPR037257">
    <property type="entry name" value="T2SS_E_N_sf"/>
</dbReference>
<dbReference type="SUPFAM" id="SSF103039">
    <property type="entry name" value="CheC-like"/>
    <property type="match status" value="1"/>
</dbReference>
<gene>
    <name evidence="3" type="ORF">FL622_09125</name>
</gene>
<dbReference type="SUPFAM" id="SSF160246">
    <property type="entry name" value="EspE N-terminal domain-like"/>
    <property type="match status" value="1"/>
</dbReference>
<dbReference type="GO" id="GO:0006935">
    <property type="term" value="P:chemotaxis"/>
    <property type="evidence" value="ECO:0007669"/>
    <property type="project" value="UniProtKB-KW"/>
</dbReference>
<name>A0A550JFF7_9BACT</name>
<evidence type="ECO:0000256" key="1">
    <source>
        <dbReference type="ARBA" id="ARBA00022500"/>
    </source>
</evidence>
<dbReference type="Pfam" id="PF13690">
    <property type="entry name" value="CheX"/>
    <property type="match status" value="1"/>
</dbReference>
<protein>
    <submittedName>
        <fullName evidence="3">Chemotaxis protein CheX</fullName>
    </submittedName>
</protein>
<evidence type="ECO:0000313" key="3">
    <source>
        <dbReference type="EMBL" id="TRO81947.1"/>
    </source>
</evidence>
<dbReference type="Proteomes" id="UP000317155">
    <property type="component" value="Unassembled WGS sequence"/>
</dbReference>
<accession>A0A550JFF7</accession>
<dbReference type="AlphaFoldDB" id="A0A550JFF7"/>
<evidence type="ECO:0000313" key="4">
    <source>
        <dbReference type="Proteomes" id="UP000317155"/>
    </source>
</evidence>
<dbReference type="InterPro" id="IPR028976">
    <property type="entry name" value="CheC-like_sf"/>
</dbReference>
<organism evidence="3 4">
    <name type="scientific">Trichloromonas acetexigens</name>
    <dbReference type="NCBI Taxonomy" id="38815"/>
    <lineage>
        <taxon>Bacteria</taxon>
        <taxon>Pseudomonadati</taxon>
        <taxon>Thermodesulfobacteriota</taxon>
        <taxon>Desulfuromonadia</taxon>
        <taxon>Desulfuromonadales</taxon>
        <taxon>Trichloromonadaceae</taxon>
        <taxon>Trichloromonas</taxon>
    </lineage>
</organism>
<dbReference type="InterPro" id="IPR028051">
    <property type="entry name" value="CheX-like_dom"/>
</dbReference>